<feature type="binding site" evidence="14">
    <location>
        <begin position="420"/>
        <end position="428"/>
    </location>
    <ligand>
        <name>ATP</name>
        <dbReference type="ChEBI" id="CHEBI:30616"/>
    </ligand>
</feature>
<reference evidence="20" key="3">
    <citation type="submission" date="2015-06" db="UniProtKB">
        <authorList>
            <consortium name="EnsemblMetazoa"/>
        </authorList>
    </citation>
    <scope>IDENTIFICATION</scope>
</reference>
<evidence type="ECO:0000256" key="13">
    <source>
        <dbReference type="PIRSR" id="PIRSR000606-50"/>
    </source>
</evidence>
<comment type="catalytic activity">
    <reaction evidence="10 12">
        <text>L-threonyl-[protein] + ATP = O-phospho-L-threonyl-[protein] + ADP + H(+)</text>
        <dbReference type="Rhea" id="RHEA:46608"/>
        <dbReference type="Rhea" id="RHEA-COMP:11060"/>
        <dbReference type="Rhea" id="RHEA-COMP:11605"/>
        <dbReference type="ChEBI" id="CHEBI:15378"/>
        <dbReference type="ChEBI" id="CHEBI:30013"/>
        <dbReference type="ChEBI" id="CHEBI:30616"/>
        <dbReference type="ChEBI" id="CHEBI:61977"/>
        <dbReference type="ChEBI" id="CHEBI:456216"/>
        <dbReference type="EC" id="2.7.11.1"/>
    </reaction>
</comment>
<reference evidence="19 21" key="2">
    <citation type="journal article" date="2013" name="Nature">
        <title>Insights into bilaterian evolution from three spiralian genomes.</title>
        <authorList>
            <person name="Simakov O."/>
            <person name="Marletaz F."/>
            <person name="Cho S.J."/>
            <person name="Edsinger-Gonzales E."/>
            <person name="Havlak P."/>
            <person name="Hellsten U."/>
            <person name="Kuo D.H."/>
            <person name="Larsson T."/>
            <person name="Lv J."/>
            <person name="Arendt D."/>
            <person name="Savage R."/>
            <person name="Osoegawa K."/>
            <person name="de Jong P."/>
            <person name="Grimwood J."/>
            <person name="Chapman J.A."/>
            <person name="Shapiro H."/>
            <person name="Aerts A."/>
            <person name="Otillar R.P."/>
            <person name="Terry A.Y."/>
            <person name="Boore J.L."/>
            <person name="Grigoriev I.V."/>
            <person name="Lindberg D.R."/>
            <person name="Seaver E.C."/>
            <person name="Weisblat D.A."/>
            <person name="Putnam N.H."/>
            <person name="Rokhsar D.S."/>
        </authorList>
    </citation>
    <scope>NUCLEOTIDE SEQUENCE</scope>
</reference>
<comment type="catalytic activity">
    <reaction evidence="11 12">
        <text>L-seryl-[protein] + ATP = O-phospho-L-seryl-[protein] + ADP + H(+)</text>
        <dbReference type="Rhea" id="RHEA:17989"/>
        <dbReference type="Rhea" id="RHEA-COMP:9863"/>
        <dbReference type="Rhea" id="RHEA-COMP:11604"/>
        <dbReference type="ChEBI" id="CHEBI:15378"/>
        <dbReference type="ChEBI" id="CHEBI:29999"/>
        <dbReference type="ChEBI" id="CHEBI:30616"/>
        <dbReference type="ChEBI" id="CHEBI:83421"/>
        <dbReference type="ChEBI" id="CHEBI:456216"/>
        <dbReference type="EC" id="2.7.11.1"/>
    </reaction>
</comment>
<evidence type="ECO:0000259" key="18">
    <source>
        <dbReference type="PROSITE" id="PS51285"/>
    </source>
</evidence>
<dbReference type="HOGENOM" id="CLU_000288_58_0_1"/>
<dbReference type="SUPFAM" id="SSF56112">
    <property type="entry name" value="Protein kinase-like (PK-like)"/>
    <property type="match status" value="2"/>
</dbReference>
<keyword evidence="8 12" id="KW-0418">Kinase</keyword>
<keyword evidence="5 12" id="KW-0808">Transferase</keyword>
<dbReference type="InterPro" id="IPR011009">
    <property type="entry name" value="Kinase-like_dom_sf"/>
</dbReference>
<evidence type="ECO:0000256" key="10">
    <source>
        <dbReference type="ARBA" id="ARBA00047899"/>
    </source>
</evidence>
<dbReference type="InterPro" id="IPR016239">
    <property type="entry name" value="Ribosomal_S6_kinase_II"/>
</dbReference>
<dbReference type="KEGG" id="hro:HELRODRAFT_82648"/>
<protein>
    <recommendedName>
        <fullName evidence="12">Ribosomal protein S6 kinase</fullName>
        <ecNumber evidence="12">2.7.11.1</ecNumber>
    </recommendedName>
</protein>
<dbReference type="Pfam" id="PF00069">
    <property type="entry name" value="Pkinase"/>
    <property type="match status" value="2"/>
</dbReference>
<dbReference type="PROSITE" id="PS00107">
    <property type="entry name" value="PROTEIN_KINASE_ATP"/>
    <property type="match status" value="2"/>
</dbReference>
<dbReference type="PIRSF" id="PIRSF000606">
    <property type="entry name" value="Ribsml_S6_kin_2"/>
    <property type="match status" value="1"/>
</dbReference>
<dbReference type="EMBL" id="KB096864">
    <property type="protein sequence ID" value="ESO00961.1"/>
    <property type="molecule type" value="Genomic_DNA"/>
</dbReference>
<dbReference type="GO" id="GO:0005654">
    <property type="term" value="C:nucleoplasm"/>
    <property type="evidence" value="ECO:0000318"/>
    <property type="project" value="GO_Central"/>
</dbReference>
<evidence type="ECO:0000256" key="15">
    <source>
        <dbReference type="PROSITE-ProRule" id="PRU10141"/>
    </source>
</evidence>
<feature type="domain" description="Protein kinase" evidence="17">
    <location>
        <begin position="414"/>
        <end position="675"/>
    </location>
</feature>
<gene>
    <name evidence="20" type="primary">20216095</name>
    <name evidence="19" type="ORF">HELRODRAFT_82648</name>
</gene>
<organism evidence="20 21">
    <name type="scientific">Helobdella robusta</name>
    <name type="common">Californian leech</name>
    <dbReference type="NCBI Taxonomy" id="6412"/>
    <lineage>
        <taxon>Eukaryota</taxon>
        <taxon>Metazoa</taxon>
        <taxon>Spiralia</taxon>
        <taxon>Lophotrochozoa</taxon>
        <taxon>Annelida</taxon>
        <taxon>Clitellata</taxon>
        <taxon>Hirudinea</taxon>
        <taxon>Rhynchobdellida</taxon>
        <taxon>Glossiphoniidae</taxon>
        <taxon>Helobdella</taxon>
    </lineage>
</organism>
<dbReference type="InterPro" id="IPR017441">
    <property type="entry name" value="Protein_kinase_ATP_BS"/>
</dbReference>
<dbReference type="FunFam" id="1.10.510.10:FF:002862">
    <property type="match status" value="1"/>
</dbReference>
<feature type="binding site" evidence="14">
    <location>
        <begin position="31"/>
        <end position="39"/>
    </location>
    <ligand>
        <name>ATP</name>
        <dbReference type="ChEBI" id="CHEBI:30616"/>
    </ligand>
</feature>
<dbReference type="GO" id="GO:0038202">
    <property type="term" value="P:TORC1 signaling"/>
    <property type="evidence" value="ECO:0000318"/>
    <property type="project" value="GO_Central"/>
</dbReference>
<sequence length="785" mass="87804">QTHTNTHTHITVNLDGKEKVGIKDFEILKVLGEGTYGRVFLVRKITGPDSNKFYAMKVLKKAEIVVKAKNAEHMMTERQVLEHIRRTPFVVTLHYAFQTDEKLHLILDFVNGGDLYSSLNSRGGFNEEQVKVYIAEIAIALESLHKIGVIYRDLKLENVLLGADGHIVLTDFGLSKEFLPADKYHRTYSYCGTVEYMSPELASKCKDGHDYTVDWWSLGVLCFELITGSNPFSNGDLGEDTVNRLITSVEPSVPAFLSRHLASLIRSLLQKNPKFRLGRNGIDDLKAHPFFNNLDWDKLQRKGLPPPFKPKIINDYDVSNFDDSFTNKPLVSPPVHKKACCLRNPADGLKNSSQGYSYVAPSVLFTKNSLSGSFLSLSDDDDDDDDDDGPGDDLNIALAMTFKDSGFFQKYSMDLDGGELGKGSFSICKKCIDKKTKTEYAVKIVSRRVDTRNETAIMRELQSCPFIVQLIDVFQDKLHTYIVMELVSGGELLSKIFHQNYFGEAEAKHVFRQLLSAVQYMHHNNSIVHRDLKPEVYLFTDNHNNYNNNTPNSTSTNNSKTSNASNGLKTPCFTLYYAAPEVLSKGRSYDESCDLWSLGVILVSCCCCCFRCYDNDDDDAALFNIMRRIKAGDYNMKGERWDGISQDAKNIIQGLLTVDPTKRLTIKQLLDHDWLFPYSDPWQVTTSSTASPKIANKREGFKLLAVDGAPLAKKRKRKNKTETELYLKSDGGINSESKSNSNSDSIRSSSSSCNVGTDEIICGRSSCSSGSSRNTSSTISAPSSP</sequence>
<dbReference type="GeneID" id="20216095"/>
<dbReference type="eggNOG" id="KOG0603">
    <property type="taxonomic scope" value="Eukaryota"/>
</dbReference>
<dbReference type="FunFam" id="1.10.510.10:FF:000109">
    <property type="entry name" value="Ribosomal protein S6 kinase"/>
    <property type="match status" value="1"/>
</dbReference>
<evidence type="ECO:0000256" key="11">
    <source>
        <dbReference type="ARBA" id="ARBA00048679"/>
    </source>
</evidence>
<dbReference type="GO" id="GO:0005737">
    <property type="term" value="C:cytoplasm"/>
    <property type="evidence" value="ECO:0000318"/>
    <property type="project" value="GO_Central"/>
</dbReference>
<evidence type="ECO:0000259" key="17">
    <source>
        <dbReference type="PROSITE" id="PS50011"/>
    </source>
</evidence>
<dbReference type="InterPro" id="IPR000961">
    <property type="entry name" value="AGC-kinase_C"/>
</dbReference>
<evidence type="ECO:0000256" key="9">
    <source>
        <dbReference type="ARBA" id="ARBA00022840"/>
    </source>
</evidence>
<comment type="similarity">
    <text evidence="2 12">Belongs to the protein kinase superfamily. AGC Ser/Thr protein kinase family. S6 kinase subfamily.</text>
</comment>
<dbReference type="GO" id="GO:0000287">
    <property type="term" value="F:magnesium ion binding"/>
    <property type="evidence" value="ECO:0007669"/>
    <property type="project" value="InterPro"/>
</dbReference>
<evidence type="ECO:0000313" key="20">
    <source>
        <dbReference type="EnsemblMetazoa" id="HelroP82648"/>
    </source>
</evidence>
<dbReference type="Pfam" id="PF00433">
    <property type="entry name" value="Pkinase_C"/>
    <property type="match status" value="1"/>
</dbReference>
<dbReference type="EMBL" id="AMQM01005286">
    <property type="status" value="NOT_ANNOTATED_CDS"/>
    <property type="molecule type" value="Genomic_DNA"/>
</dbReference>
<keyword evidence="6" id="KW-0677">Repeat</keyword>
<dbReference type="OrthoDB" id="63267at2759"/>
<evidence type="ECO:0000256" key="2">
    <source>
        <dbReference type="ARBA" id="ARBA00009804"/>
    </source>
</evidence>
<evidence type="ECO:0000256" key="4">
    <source>
        <dbReference type="ARBA" id="ARBA00022553"/>
    </source>
</evidence>
<dbReference type="PROSITE" id="PS00108">
    <property type="entry name" value="PROTEIN_KINASE_ST"/>
    <property type="match status" value="1"/>
</dbReference>
<evidence type="ECO:0000256" key="16">
    <source>
        <dbReference type="SAM" id="MobiDB-lite"/>
    </source>
</evidence>
<dbReference type="EC" id="2.7.11.1" evidence="12"/>
<name>T1G4U7_HELRO</name>
<evidence type="ECO:0000256" key="6">
    <source>
        <dbReference type="ARBA" id="ARBA00022737"/>
    </source>
</evidence>
<feature type="domain" description="Protein kinase" evidence="17">
    <location>
        <begin position="25"/>
        <end position="291"/>
    </location>
</feature>
<feature type="compositionally biased region" description="Low complexity" evidence="16">
    <location>
        <begin position="762"/>
        <end position="785"/>
    </location>
</feature>
<dbReference type="AlphaFoldDB" id="T1G4U7"/>
<feature type="compositionally biased region" description="Low complexity" evidence="16">
    <location>
        <begin position="734"/>
        <end position="754"/>
    </location>
</feature>
<dbReference type="GO" id="GO:0006355">
    <property type="term" value="P:regulation of DNA-templated transcription"/>
    <property type="evidence" value="ECO:0000318"/>
    <property type="project" value="GO_Central"/>
</dbReference>
<accession>T1G4U7</accession>
<dbReference type="FunFam" id="3.30.200.20:FF:000686">
    <property type="entry name" value="Ribosomal protein S6 kinase"/>
    <property type="match status" value="1"/>
</dbReference>
<dbReference type="InParanoid" id="T1G4U7"/>
<evidence type="ECO:0000256" key="7">
    <source>
        <dbReference type="ARBA" id="ARBA00022741"/>
    </source>
</evidence>
<dbReference type="GO" id="GO:0004674">
    <property type="term" value="F:protein serine/threonine kinase activity"/>
    <property type="evidence" value="ECO:0000318"/>
    <property type="project" value="GO_Central"/>
</dbReference>
<dbReference type="InterPro" id="IPR000719">
    <property type="entry name" value="Prot_kinase_dom"/>
</dbReference>
<dbReference type="PANTHER" id="PTHR24351">
    <property type="entry name" value="RIBOSOMAL PROTEIN S6 KINASE"/>
    <property type="match status" value="1"/>
</dbReference>
<keyword evidence="7 12" id="KW-0547">Nucleotide-binding</keyword>
<evidence type="ECO:0000256" key="3">
    <source>
        <dbReference type="ARBA" id="ARBA00022527"/>
    </source>
</evidence>
<dbReference type="STRING" id="6412.T1G4U7"/>
<dbReference type="InterPro" id="IPR008271">
    <property type="entry name" value="Ser/Thr_kinase_AS"/>
</dbReference>
<evidence type="ECO:0000256" key="12">
    <source>
        <dbReference type="PIRNR" id="PIRNR000606"/>
    </source>
</evidence>
<evidence type="ECO:0000313" key="21">
    <source>
        <dbReference type="Proteomes" id="UP000015101"/>
    </source>
</evidence>
<evidence type="ECO:0000256" key="1">
    <source>
        <dbReference type="ARBA" id="ARBA00001946"/>
    </source>
</evidence>
<dbReference type="SMART" id="SM00133">
    <property type="entry name" value="S_TK_X"/>
    <property type="match status" value="1"/>
</dbReference>
<dbReference type="PROSITE" id="PS51285">
    <property type="entry name" value="AGC_KINASE_CTER"/>
    <property type="match status" value="1"/>
</dbReference>
<evidence type="ECO:0000256" key="14">
    <source>
        <dbReference type="PIRSR" id="PIRSR000606-51"/>
    </source>
</evidence>
<dbReference type="InterPro" id="IPR017892">
    <property type="entry name" value="Pkinase_C"/>
</dbReference>
<feature type="region of interest" description="Disordered" evidence="16">
    <location>
        <begin position="714"/>
        <end position="785"/>
    </location>
</feature>
<reference evidence="21" key="1">
    <citation type="submission" date="2012-12" db="EMBL/GenBank/DDBJ databases">
        <authorList>
            <person name="Hellsten U."/>
            <person name="Grimwood J."/>
            <person name="Chapman J.A."/>
            <person name="Shapiro H."/>
            <person name="Aerts A."/>
            <person name="Otillar R.P."/>
            <person name="Terry A.Y."/>
            <person name="Boore J.L."/>
            <person name="Simakov O."/>
            <person name="Marletaz F."/>
            <person name="Cho S.-J."/>
            <person name="Edsinger-Gonzales E."/>
            <person name="Havlak P."/>
            <person name="Kuo D.-H."/>
            <person name="Larsson T."/>
            <person name="Lv J."/>
            <person name="Arendt D."/>
            <person name="Savage R."/>
            <person name="Osoegawa K."/>
            <person name="de Jong P."/>
            <person name="Lindberg D.R."/>
            <person name="Seaver E.C."/>
            <person name="Weisblat D.A."/>
            <person name="Putnam N.H."/>
            <person name="Grigoriev I.V."/>
            <person name="Rokhsar D.S."/>
        </authorList>
    </citation>
    <scope>NUCLEOTIDE SEQUENCE</scope>
</reference>
<dbReference type="Proteomes" id="UP000015101">
    <property type="component" value="Unassembled WGS sequence"/>
</dbReference>
<dbReference type="Gene3D" id="3.30.200.20">
    <property type="entry name" value="Phosphorylase Kinase, domain 1"/>
    <property type="match status" value="2"/>
</dbReference>
<feature type="active site" description="Proton acceptor" evidence="13">
    <location>
        <position position="531"/>
    </location>
</feature>
<keyword evidence="9 12" id="KW-0067">ATP-binding</keyword>
<dbReference type="GO" id="GO:0005524">
    <property type="term" value="F:ATP binding"/>
    <property type="evidence" value="ECO:0007669"/>
    <property type="project" value="UniProtKB-UniRule"/>
</dbReference>
<feature type="active site" description="Proton acceptor" evidence="13">
    <location>
        <position position="153"/>
    </location>
</feature>
<dbReference type="PROSITE" id="PS50011">
    <property type="entry name" value="PROTEIN_KINASE_DOM"/>
    <property type="match status" value="2"/>
</dbReference>
<evidence type="ECO:0000256" key="8">
    <source>
        <dbReference type="ARBA" id="ARBA00022777"/>
    </source>
</evidence>
<dbReference type="OMA" id="VEMIYAF"/>
<evidence type="ECO:0000313" key="19">
    <source>
        <dbReference type="EMBL" id="ESO00961.1"/>
    </source>
</evidence>
<dbReference type="SMART" id="SM00220">
    <property type="entry name" value="S_TKc"/>
    <property type="match status" value="2"/>
</dbReference>
<keyword evidence="21" id="KW-1185">Reference proteome</keyword>
<dbReference type="FunFam" id="3.30.200.20:FF:001523">
    <property type="entry name" value="Ribosomal protein S6 kinase"/>
    <property type="match status" value="1"/>
</dbReference>
<comment type="cofactor">
    <cofactor evidence="1 12">
        <name>Mg(2+)</name>
        <dbReference type="ChEBI" id="CHEBI:18420"/>
    </cofactor>
</comment>
<dbReference type="EnsemblMetazoa" id="HelroT82648">
    <property type="protein sequence ID" value="HelroP82648"/>
    <property type="gene ID" value="HelroG82648"/>
</dbReference>
<proteinExistence type="inferred from homology"/>
<dbReference type="RefSeq" id="XP_009021132.1">
    <property type="nucleotide sequence ID" value="XM_009022884.1"/>
</dbReference>
<dbReference type="CTD" id="20216095"/>
<dbReference type="Gene3D" id="1.10.510.10">
    <property type="entry name" value="Transferase(Phosphotransferase) domain 1"/>
    <property type="match status" value="2"/>
</dbReference>
<evidence type="ECO:0000256" key="5">
    <source>
        <dbReference type="ARBA" id="ARBA00022679"/>
    </source>
</evidence>
<keyword evidence="3 12" id="KW-0723">Serine/threonine-protein kinase</keyword>
<feature type="binding site" evidence="14 15">
    <location>
        <position position="443"/>
    </location>
    <ligand>
        <name>ATP</name>
        <dbReference type="ChEBI" id="CHEBI:30616"/>
    </ligand>
</feature>
<feature type="binding site" evidence="14 15">
    <location>
        <position position="57"/>
    </location>
    <ligand>
        <name>ATP</name>
        <dbReference type="ChEBI" id="CHEBI:30616"/>
    </ligand>
</feature>
<feature type="domain" description="AGC-kinase C-terminal" evidence="18">
    <location>
        <begin position="292"/>
        <end position="368"/>
    </location>
</feature>
<keyword evidence="4" id="KW-0597">Phosphoprotein</keyword>